<reference evidence="1" key="2">
    <citation type="journal article" date="2015" name="Fish Shellfish Immunol.">
        <title>Early steps in the European eel (Anguilla anguilla)-Vibrio vulnificus interaction in the gills: Role of the RtxA13 toxin.</title>
        <authorList>
            <person name="Callol A."/>
            <person name="Pajuelo D."/>
            <person name="Ebbesson L."/>
            <person name="Teles M."/>
            <person name="MacKenzie S."/>
            <person name="Amaro C."/>
        </authorList>
    </citation>
    <scope>NUCLEOTIDE SEQUENCE</scope>
</reference>
<dbReference type="EMBL" id="GBXM01026185">
    <property type="protein sequence ID" value="JAH82392.1"/>
    <property type="molecule type" value="Transcribed_RNA"/>
</dbReference>
<sequence>MENVGRTIESNKRCYCLYLVTVRQIYPKFAEVDFVLFS</sequence>
<evidence type="ECO:0000313" key="1">
    <source>
        <dbReference type="EMBL" id="JAH82392.1"/>
    </source>
</evidence>
<accession>A0A0E9VWF9</accession>
<name>A0A0E9VWF9_ANGAN</name>
<organism evidence="1">
    <name type="scientific">Anguilla anguilla</name>
    <name type="common">European freshwater eel</name>
    <name type="synonym">Muraena anguilla</name>
    <dbReference type="NCBI Taxonomy" id="7936"/>
    <lineage>
        <taxon>Eukaryota</taxon>
        <taxon>Metazoa</taxon>
        <taxon>Chordata</taxon>
        <taxon>Craniata</taxon>
        <taxon>Vertebrata</taxon>
        <taxon>Euteleostomi</taxon>
        <taxon>Actinopterygii</taxon>
        <taxon>Neopterygii</taxon>
        <taxon>Teleostei</taxon>
        <taxon>Anguilliformes</taxon>
        <taxon>Anguillidae</taxon>
        <taxon>Anguilla</taxon>
    </lineage>
</organism>
<reference evidence="1" key="1">
    <citation type="submission" date="2014-11" db="EMBL/GenBank/DDBJ databases">
        <authorList>
            <person name="Amaro Gonzalez C."/>
        </authorList>
    </citation>
    <scope>NUCLEOTIDE SEQUENCE</scope>
</reference>
<proteinExistence type="predicted"/>
<dbReference type="AlphaFoldDB" id="A0A0E9VWF9"/>
<protein>
    <submittedName>
        <fullName evidence="1">Uncharacterized protein</fullName>
    </submittedName>
</protein>